<dbReference type="PANTHER" id="PTHR43250">
    <property type="entry name" value="EXODEOXYRIBONUCLEASE III"/>
    <property type="match status" value="1"/>
</dbReference>
<dbReference type="AlphaFoldDB" id="A0A5R9DUK1"/>
<evidence type="ECO:0000313" key="2">
    <source>
        <dbReference type="EMBL" id="TLQ39444.1"/>
    </source>
</evidence>
<keyword evidence="2" id="KW-0540">Nuclease</keyword>
<protein>
    <submittedName>
        <fullName evidence="2">Endonuclease/exonuclease/phosphatase</fullName>
    </submittedName>
</protein>
<dbReference type="OrthoDB" id="4520214at2"/>
<reference evidence="2 3" key="1">
    <citation type="submission" date="2019-05" db="EMBL/GenBank/DDBJ databases">
        <title>Streptomyces marianii sp. nov., a novel marine actinomycete from southern coast of India.</title>
        <authorList>
            <person name="Iniyan A.M."/>
            <person name="Wink J."/>
            <person name="Ramprasad E."/>
            <person name="Ramana C.V."/>
            <person name="Bunk B."/>
            <person name="Sproer C."/>
            <person name="Joseph F.-J.R.S."/>
            <person name="Vincent S.G.P."/>
        </authorList>
    </citation>
    <scope>NUCLEOTIDE SEQUENCE [LARGE SCALE GENOMIC DNA]</scope>
    <source>
        <strain evidence="2 3">ICN19</strain>
    </source>
</reference>
<dbReference type="InterPro" id="IPR037493">
    <property type="entry name" value="ExoIII-like"/>
</dbReference>
<evidence type="ECO:0000259" key="1">
    <source>
        <dbReference type="Pfam" id="PF03372"/>
    </source>
</evidence>
<proteinExistence type="predicted"/>
<gene>
    <name evidence="2" type="ORF">FEF34_39415</name>
</gene>
<comment type="caution">
    <text evidence="2">The sequence shown here is derived from an EMBL/GenBank/DDBJ whole genome shotgun (WGS) entry which is preliminary data.</text>
</comment>
<dbReference type="Pfam" id="PF03372">
    <property type="entry name" value="Exo_endo_phos"/>
    <property type="match status" value="1"/>
</dbReference>
<keyword evidence="2" id="KW-0378">Hydrolase</keyword>
<name>A0A5R9DUK1_9ACTN</name>
<dbReference type="Proteomes" id="UP000305921">
    <property type="component" value="Unassembled WGS sequence"/>
</dbReference>
<dbReference type="SUPFAM" id="SSF56219">
    <property type="entry name" value="DNase I-like"/>
    <property type="match status" value="1"/>
</dbReference>
<dbReference type="EMBL" id="VAWE01000002">
    <property type="protein sequence ID" value="TLQ39444.1"/>
    <property type="molecule type" value="Genomic_DNA"/>
</dbReference>
<keyword evidence="2" id="KW-0269">Exonuclease</keyword>
<accession>A0A5R9DUK1</accession>
<feature type="domain" description="Endonuclease/exonuclease/phosphatase" evidence="1">
    <location>
        <begin position="6"/>
        <end position="239"/>
    </location>
</feature>
<organism evidence="2 3">
    <name type="scientific">Streptomyces marianii</name>
    <dbReference type="NCBI Taxonomy" id="1817406"/>
    <lineage>
        <taxon>Bacteria</taxon>
        <taxon>Bacillati</taxon>
        <taxon>Actinomycetota</taxon>
        <taxon>Actinomycetes</taxon>
        <taxon>Kitasatosporales</taxon>
        <taxon>Streptomycetaceae</taxon>
        <taxon>Streptomyces</taxon>
    </lineage>
</organism>
<dbReference type="PANTHER" id="PTHR43250:SF2">
    <property type="entry name" value="EXODEOXYRIBONUCLEASE III"/>
    <property type="match status" value="1"/>
</dbReference>
<dbReference type="GO" id="GO:0006281">
    <property type="term" value="P:DNA repair"/>
    <property type="evidence" value="ECO:0007669"/>
    <property type="project" value="InterPro"/>
</dbReference>
<evidence type="ECO:0000313" key="3">
    <source>
        <dbReference type="Proteomes" id="UP000305921"/>
    </source>
</evidence>
<sequence>MTLDVLTFNLNNPSLSRAERQLRYLASRPEPVLVLTETARSAGCEFLAERFERAGYSVTFPRPPHGTRERGVMIVSRLATSPLRLPVNYLPHRVAAVTVETTTGPLEVVGVYVPSRDQTEAKVTRKRTFLEGLAAALPTGKAGHRLVLGDFNILEPNHVPKYRTFQAWEYGFYTGLAAAGYADAFRLLAPDALEYSWVGRTGDGYRYDHAHASGPLTRHVTGCRYVHEPRTDEDRLTDHSALTVALALTATAPLDVTDPAAAELTAPALF</sequence>
<keyword evidence="3" id="KW-1185">Reference proteome</keyword>
<dbReference type="InterPro" id="IPR005135">
    <property type="entry name" value="Endo/exonuclease/phosphatase"/>
</dbReference>
<dbReference type="Gene3D" id="3.60.10.10">
    <property type="entry name" value="Endonuclease/exonuclease/phosphatase"/>
    <property type="match status" value="1"/>
</dbReference>
<keyword evidence="2" id="KW-0255">Endonuclease</keyword>
<dbReference type="GO" id="GO:0008311">
    <property type="term" value="F:double-stranded DNA 3'-5' DNA exonuclease activity"/>
    <property type="evidence" value="ECO:0007669"/>
    <property type="project" value="InterPro"/>
</dbReference>
<dbReference type="InterPro" id="IPR036691">
    <property type="entry name" value="Endo/exonu/phosph_ase_sf"/>
</dbReference>
<dbReference type="GO" id="GO:0004519">
    <property type="term" value="F:endonuclease activity"/>
    <property type="evidence" value="ECO:0007669"/>
    <property type="project" value="UniProtKB-KW"/>
</dbReference>